<comment type="caution">
    <text evidence="1">The sequence shown here is derived from an EMBL/GenBank/DDBJ whole genome shotgun (WGS) entry which is preliminary data.</text>
</comment>
<dbReference type="AlphaFoldDB" id="A0A268P109"/>
<reference evidence="1 2" key="1">
    <citation type="submission" date="2017-07" db="EMBL/GenBank/DDBJ databases">
        <title>Isolation and whole genome analysis of endospore-forming bacteria from heroin.</title>
        <authorList>
            <person name="Kalinowski J."/>
            <person name="Ahrens B."/>
            <person name="Al-Dilaimi A."/>
            <person name="Winkler A."/>
            <person name="Wibberg D."/>
            <person name="Schleenbecker U."/>
            <person name="Ruckert C."/>
            <person name="Wolfel R."/>
            <person name="Grass G."/>
        </authorList>
    </citation>
    <scope>NUCLEOTIDE SEQUENCE [LARGE SCALE GENOMIC DNA]</scope>
    <source>
        <strain evidence="1 2">7539</strain>
    </source>
</reference>
<protein>
    <submittedName>
        <fullName evidence="1">Uncharacterized protein</fullName>
    </submittedName>
</protein>
<name>A0A268P109_SHOCL</name>
<dbReference type="InterPro" id="IPR058600">
    <property type="entry name" value="YhjD-like"/>
</dbReference>
<gene>
    <name evidence="1" type="ORF">CHH72_09045</name>
</gene>
<dbReference type="Proteomes" id="UP000216207">
    <property type="component" value="Unassembled WGS sequence"/>
</dbReference>
<dbReference type="Pfam" id="PF26325">
    <property type="entry name" value="YhjD"/>
    <property type="match status" value="1"/>
</dbReference>
<evidence type="ECO:0000313" key="1">
    <source>
        <dbReference type="EMBL" id="PAE89422.1"/>
    </source>
</evidence>
<dbReference type="EMBL" id="NPCC01000009">
    <property type="protein sequence ID" value="PAE89422.1"/>
    <property type="molecule type" value="Genomic_DNA"/>
</dbReference>
<sequence length="148" mass="17154">MNMDLSNNQVRALFGLAPTARETISEKAEKAAQAYIRLHYARIILTRELVRFQGKQVAGIKYPSIYINIIQRALARLSIDMRKLKDFMQKHAIHVSEKASLSPHYIEHLYWVKGVKYSVGGAPFVLSRNVEKTLRYYMVELNDHQSYI</sequence>
<evidence type="ECO:0000313" key="2">
    <source>
        <dbReference type="Proteomes" id="UP000216207"/>
    </source>
</evidence>
<dbReference type="RefSeq" id="WP_035203230.1">
    <property type="nucleotide sequence ID" value="NZ_BOQQ01000001.1"/>
</dbReference>
<organism evidence="1 2">
    <name type="scientific">Shouchella clausii</name>
    <name type="common">Alkalihalobacillus clausii</name>
    <dbReference type="NCBI Taxonomy" id="79880"/>
    <lineage>
        <taxon>Bacteria</taxon>
        <taxon>Bacillati</taxon>
        <taxon>Bacillota</taxon>
        <taxon>Bacilli</taxon>
        <taxon>Bacillales</taxon>
        <taxon>Bacillaceae</taxon>
        <taxon>Shouchella</taxon>
    </lineage>
</organism>
<accession>A0A268P109</accession>
<proteinExistence type="predicted"/>